<dbReference type="GO" id="GO:0042302">
    <property type="term" value="F:structural constituent of cuticle"/>
    <property type="evidence" value="ECO:0007669"/>
    <property type="project" value="UniProtKB-UniRule"/>
</dbReference>
<gene>
    <name evidence="4" type="ORF">TPSB3V08_LOCUS111</name>
</gene>
<feature type="compositionally biased region" description="Polar residues" evidence="3">
    <location>
        <begin position="15"/>
        <end position="24"/>
    </location>
</feature>
<dbReference type="PROSITE" id="PS00233">
    <property type="entry name" value="CHIT_BIND_RR_1"/>
    <property type="match status" value="1"/>
</dbReference>
<name>A0A7R9CGF9_TIMPO</name>
<organism evidence="4">
    <name type="scientific">Timema poppense</name>
    <name type="common">Walking stick</name>
    <dbReference type="NCBI Taxonomy" id="170557"/>
    <lineage>
        <taxon>Eukaryota</taxon>
        <taxon>Metazoa</taxon>
        <taxon>Ecdysozoa</taxon>
        <taxon>Arthropoda</taxon>
        <taxon>Hexapoda</taxon>
        <taxon>Insecta</taxon>
        <taxon>Pterygota</taxon>
        <taxon>Neoptera</taxon>
        <taxon>Polyneoptera</taxon>
        <taxon>Phasmatodea</taxon>
        <taxon>Timematodea</taxon>
        <taxon>Timematoidea</taxon>
        <taxon>Timematidae</taxon>
        <taxon>Timema</taxon>
    </lineage>
</organism>
<evidence type="ECO:0000256" key="2">
    <source>
        <dbReference type="PROSITE-ProRule" id="PRU00497"/>
    </source>
</evidence>
<dbReference type="InterPro" id="IPR031311">
    <property type="entry name" value="CHIT_BIND_RR_consensus"/>
</dbReference>
<proteinExistence type="predicted"/>
<dbReference type="AlphaFoldDB" id="A0A7R9CGF9"/>
<dbReference type="PROSITE" id="PS51155">
    <property type="entry name" value="CHIT_BIND_RR_2"/>
    <property type="match status" value="1"/>
</dbReference>
<keyword evidence="1 2" id="KW-0193">Cuticle</keyword>
<feature type="region of interest" description="Disordered" evidence="3">
    <location>
        <begin position="104"/>
        <end position="123"/>
    </location>
</feature>
<evidence type="ECO:0000313" key="4">
    <source>
        <dbReference type="EMBL" id="CAD7395298.1"/>
    </source>
</evidence>
<evidence type="ECO:0000256" key="1">
    <source>
        <dbReference type="ARBA" id="ARBA00022460"/>
    </source>
</evidence>
<evidence type="ECO:0000256" key="3">
    <source>
        <dbReference type="SAM" id="MobiDB-lite"/>
    </source>
</evidence>
<dbReference type="InterPro" id="IPR000618">
    <property type="entry name" value="Insect_cuticle"/>
</dbReference>
<dbReference type="EMBL" id="OD000026">
    <property type="protein sequence ID" value="CAD7395298.1"/>
    <property type="molecule type" value="Genomic_DNA"/>
</dbReference>
<dbReference type="Pfam" id="PF00379">
    <property type="entry name" value="Chitin_bind_4"/>
    <property type="match status" value="1"/>
</dbReference>
<accession>A0A7R9CGF9</accession>
<feature type="region of interest" description="Disordered" evidence="3">
    <location>
        <begin position="1"/>
        <end position="28"/>
    </location>
</feature>
<protein>
    <submittedName>
        <fullName evidence="4">Uncharacterized protein</fullName>
    </submittedName>
</protein>
<sequence length="123" mass="13795">MNPHLRGGRVENHLGKTTPSSPDRYSNLDLPVLSSRAQHDYRVSQLRHRGGFEAVNSVAQREEGFLKKVEGSENPVVTKRGYYAFRSPEGLYFHVDYVADENGFRASSDPLPESPNIDSTEGF</sequence>
<reference evidence="4" key="1">
    <citation type="submission" date="2020-11" db="EMBL/GenBank/DDBJ databases">
        <authorList>
            <person name="Tran Van P."/>
        </authorList>
    </citation>
    <scope>NUCLEOTIDE SEQUENCE</scope>
</reference>